<evidence type="ECO:0000313" key="3">
    <source>
        <dbReference type="Proteomes" id="UP000319004"/>
    </source>
</evidence>
<feature type="coiled-coil region" evidence="1">
    <location>
        <begin position="50"/>
        <end position="84"/>
    </location>
</feature>
<keyword evidence="3" id="KW-1185">Reference proteome</keyword>
<sequence>MRKLMSLVGCLSLVLLFTGWSWEELSEYYQATREEIREASSESIPTEIELNRLQLLIQKLDTQAKEHKRVVARAKVDLEDAETLFADSQCKCRTLKQTIVHMRDQLPMFVSTGSGCGGTVDPAFKSRLEHLISAYKTHSGTMEAREKAVTAHREAVTDLVNRFDRWSLQRDTLKQQLDSLRARQAATQIAVVDKASFDEDDLSRAVELESKLDRRIRIEEQVDAEFETWSNDVIAEGPDLASIEIQIQSILVD</sequence>
<name>A0A518HMZ9_9BACT</name>
<dbReference type="Proteomes" id="UP000319004">
    <property type="component" value="Chromosome"/>
</dbReference>
<dbReference type="EMBL" id="CP037423">
    <property type="protein sequence ID" value="QDV42232.1"/>
    <property type="molecule type" value="Genomic_DNA"/>
</dbReference>
<evidence type="ECO:0000256" key="1">
    <source>
        <dbReference type="SAM" id="Coils"/>
    </source>
</evidence>
<gene>
    <name evidence="2" type="primary">smc_2</name>
    <name evidence="2" type="ORF">Enr13x_20770</name>
</gene>
<organism evidence="2 3">
    <name type="scientific">Stieleria neptunia</name>
    <dbReference type="NCBI Taxonomy" id="2527979"/>
    <lineage>
        <taxon>Bacteria</taxon>
        <taxon>Pseudomonadati</taxon>
        <taxon>Planctomycetota</taxon>
        <taxon>Planctomycetia</taxon>
        <taxon>Pirellulales</taxon>
        <taxon>Pirellulaceae</taxon>
        <taxon>Stieleria</taxon>
    </lineage>
</organism>
<accession>A0A518HMZ9</accession>
<evidence type="ECO:0000313" key="2">
    <source>
        <dbReference type="EMBL" id="QDV42232.1"/>
    </source>
</evidence>
<reference evidence="2 3" key="1">
    <citation type="submission" date="2019-03" db="EMBL/GenBank/DDBJ databases">
        <title>Deep-cultivation of Planctomycetes and their phenomic and genomic characterization uncovers novel biology.</title>
        <authorList>
            <person name="Wiegand S."/>
            <person name="Jogler M."/>
            <person name="Boedeker C."/>
            <person name="Pinto D."/>
            <person name="Vollmers J."/>
            <person name="Rivas-Marin E."/>
            <person name="Kohn T."/>
            <person name="Peeters S.H."/>
            <person name="Heuer A."/>
            <person name="Rast P."/>
            <person name="Oberbeckmann S."/>
            <person name="Bunk B."/>
            <person name="Jeske O."/>
            <person name="Meyerdierks A."/>
            <person name="Storesund J.E."/>
            <person name="Kallscheuer N."/>
            <person name="Luecker S."/>
            <person name="Lage O.M."/>
            <person name="Pohl T."/>
            <person name="Merkel B.J."/>
            <person name="Hornburger P."/>
            <person name="Mueller R.-W."/>
            <person name="Bruemmer F."/>
            <person name="Labrenz M."/>
            <person name="Spormann A.M."/>
            <person name="Op den Camp H."/>
            <person name="Overmann J."/>
            <person name="Amann R."/>
            <person name="Jetten M.S.M."/>
            <person name="Mascher T."/>
            <person name="Medema M.H."/>
            <person name="Devos D.P."/>
            <person name="Kaster A.-K."/>
            <person name="Ovreas L."/>
            <person name="Rohde M."/>
            <person name="Galperin M.Y."/>
            <person name="Jogler C."/>
        </authorList>
    </citation>
    <scope>NUCLEOTIDE SEQUENCE [LARGE SCALE GENOMIC DNA]</scope>
    <source>
        <strain evidence="2 3">Enr13</strain>
    </source>
</reference>
<dbReference type="AlphaFoldDB" id="A0A518HMZ9"/>
<dbReference type="KEGG" id="snep:Enr13x_20770"/>
<protein>
    <submittedName>
        <fullName evidence="2">Chromosome partition protein Smc</fullName>
    </submittedName>
</protein>
<proteinExistence type="predicted"/>
<keyword evidence="1" id="KW-0175">Coiled coil</keyword>
<dbReference type="RefSeq" id="WP_145385899.1">
    <property type="nucleotide sequence ID" value="NZ_CP037423.1"/>
</dbReference>